<sequence length="607" mass="65464">MVTPDELDEDGVTGVLEGIAGQRSMLELLDTTDVLLGSGAFVRAYGARLHSCLLRGHDLCVATNPILATAFAEGALRLAVAGHGRALLTLTLLTPDKVTGLDPDYAERLPRLVGAALDVWGLDRTIGQDLRATLTALRDVPEAADAAAYECGLDQLRQVTVARAGDPEPALAQARRTFAESGDGALYGAGLDAVLAFFHGDPAGVRAAREAVGDELGRQAGALRNSHVPRWRQPRIEAAYAWDRLVAILDRATAPITEPAWLNAWDALDAVLDAYVLERAVLPVAGVVDPDGFPRLVRPAIETALSRRQTVLGQLRYAVTVAEASPEPPARTPELRMLRDRIDALATTTTPPAEPDRQVRDRLLTESPALVQELGSAVAAAVADRLNATTLRFMERSVDAAAAELVVDVERSLGAQEPAGGDLVYVVAVGLQESAGRTNPERMNLRADLYRILEDACGSARLDWDTIERLDRGDCVVLLVPSGGGSGILLAGPLIRDLEWELGNRARKYQERHRMRLRVAVALGLCHRDDQGWLGEPVDEAVRLMNDPATRAGLTADDTRALVYVASRTFHDVVVRQNYRQVERDAFVPLPGAEPAWVLIRGEPHAG</sequence>
<evidence type="ECO:0000313" key="2">
    <source>
        <dbReference type="Proteomes" id="UP000680865"/>
    </source>
</evidence>
<protein>
    <submittedName>
        <fullName evidence="1">Uncharacterized protein</fullName>
    </submittedName>
</protein>
<dbReference type="EMBL" id="BOQP01000037">
    <property type="protein sequence ID" value="GIM79299.1"/>
    <property type="molecule type" value="Genomic_DNA"/>
</dbReference>
<proteinExistence type="predicted"/>
<reference evidence="1" key="1">
    <citation type="submission" date="2021-03" db="EMBL/GenBank/DDBJ databases">
        <title>Whole genome shotgun sequence of Actinoplanes consettensis NBRC 14913.</title>
        <authorList>
            <person name="Komaki H."/>
            <person name="Tamura T."/>
        </authorList>
    </citation>
    <scope>NUCLEOTIDE SEQUENCE</scope>
    <source>
        <strain evidence="1">NBRC 14913</strain>
    </source>
</reference>
<name>A0A919VUE2_9ACTN</name>
<gene>
    <name evidence="1" type="ORF">Aco04nite_64780</name>
</gene>
<evidence type="ECO:0000313" key="1">
    <source>
        <dbReference type="EMBL" id="GIM79299.1"/>
    </source>
</evidence>
<dbReference type="Proteomes" id="UP000680865">
    <property type="component" value="Unassembled WGS sequence"/>
</dbReference>
<keyword evidence="2" id="KW-1185">Reference proteome</keyword>
<dbReference type="AlphaFoldDB" id="A0A919VUE2"/>
<dbReference type="RefSeq" id="WP_213001004.1">
    <property type="nucleotide sequence ID" value="NZ_BAAATW010000031.1"/>
</dbReference>
<accession>A0A919VUE2</accession>
<organism evidence="1 2">
    <name type="scientific">Winogradskya consettensis</name>
    <dbReference type="NCBI Taxonomy" id="113560"/>
    <lineage>
        <taxon>Bacteria</taxon>
        <taxon>Bacillati</taxon>
        <taxon>Actinomycetota</taxon>
        <taxon>Actinomycetes</taxon>
        <taxon>Micromonosporales</taxon>
        <taxon>Micromonosporaceae</taxon>
        <taxon>Winogradskya</taxon>
    </lineage>
</organism>
<comment type="caution">
    <text evidence="1">The sequence shown here is derived from an EMBL/GenBank/DDBJ whole genome shotgun (WGS) entry which is preliminary data.</text>
</comment>